<reference evidence="3 4" key="1">
    <citation type="submission" date="2017-07" db="EMBL/GenBank/DDBJ databases">
        <title>Acidovorax KNDSW TSA 6 genome sequence and assembly.</title>
        <authorList>
            <person name="Mayilraj S."/>
        </authorList>
    </citation>
    <scope>NUCLEOTIDE SEQUENCE [LARGE SCALE GENOMIC DNA]</scope>
    <source>
        <strain evidence="3 4">KNDSW-TSA6</strain>
    </source>
</reference>
<feature type="region of interest" description="Disordered" evidence="1">
    <location>
        <begin position="1"/>
        <end position="60"/>
    </location>
</feature>
<keyword evidence="2" id="KW-0812">Transmembrane</keyword>
<dbReference type="Proteomes" id="UP000215441">
    <property type="component" value="Unassembled WGS sequence"/>
</dbReference>
<evidence type="ECO:0000256" key="1">
    <source>
        <dbReference type="SAM" id="MobiDB-lite"/>
    </source>
</evidence>
<protein>
    <submittedName>
        <fullName evidence="3">Uncharacterized protein</fullName>
    </submittedName>
</protein>
<name>A0A235ENG1_9BURK</name>
<dbReference type="OrthoDB" id="9924803at2"/>
<evidence type="ECO:0000313" key="4">
    <source>
        <dbReference type="Proteomes" id="UP000215441"/>
    </source>
</evidence>
<keyword evidence="2" id="KW-0472">Membrane</keyword>
<keyword evidence="2" id="KW-1133">Transmembrane helix</keyword>
<feature type="compositionally biased region" description="Basic and acidic residues" evidence="1">
    <location>
        <begin position="1"/>
        <end position="35"/>
    </location>
</feature>
<feature type="transmembrane region" description="Helical" evidence="2">
    <location>
        <begin position="106"/>
        <end position="125"/>
    </location>
</feature>
<gene>
    <name evidence="3" type="ORF">CBY09_10910</name>
</gene>
<proteinExistence type="predicted"/>
<dbReference type="EMBL" id="NOIG01000006">
    <property type="protein sequence ID" value="OYD50540.1"/>
    <property type="molecule type" value="Genomic_DNA"/>
</dbReference>
<feature type="transmembrane region" description="Helical" evidence="2">
    <location>
        <begin position="84"/>
        <end position="100"/>
    </location>
</feature>
<dbReference type="RefSeq" id="WP_094289347.1">
    <property type="nucleotide sequence ID" value="NZ_NOIG01000006.1"/>
</dbReference>
<evidence type="ECO:0000313" key="3">
    <source>
        <dbReference type="EMBL" id="OYD50540.1"/>
    </source>
</evidence>
<dbReference type="AlphaFoldDB" id="A0A235ENG1"/>
<keyword evidence="4" id="KW-1185">Reference proteome</keyword>
<accession>A0A235ENG1</accession>
<comment type="caution">
    <text evidence="3">The sequence shown here is derived from an EMBL/GenBank/DDBJ whole genome shotgun (WGS) entry which is preliminary data.</text>
</comment>
<feature type="compositionally biased region" description="Low complexity" evidence="1">
    <location>
        <begin position="36"/>
        <end position="47"/>
    </location>
</feature>
<organism evidence="3 4">
    <name type="scientific">Acidovorax kalamii</name>
    <dbReference type="NCBI Taxonomy" id="2004485"/>
    <lineage>
        <taxon>Bacteria</taxon>
        <taxon>Pseudomonadati</taxon>
        <taxon>Pseudomonadota</taxon>
        <taxon>Betaproteobacteria</taxon>
        <taxon>Burkholderiales</taxon>
        <taxon>Comamonadaceae</taxon>
        <taxon>Acidovorax</taxon>
    </lineage>
</organism>
<sequence length="135" mass="14795">MDLNERLAARRKELADEADRARREADKARQAELEAARQAAQAKAAAEPPSPDPMTLQTPAKKAVDMDEGVELLRDAVERTTKKQVAIFCAMAVLALIGLSKDILMAVFWAVCALGYIAFTLGTHIEDIKRSSMPE</sequence>
<evidence type="ECO:0000256" key="2">
    <source>
        <dbReference type="SAM" id="Phobius"/>
    </source>
</evidence>